<keyword evidence="3" id="KW-0812">Transmembrane</keyword>
<dbReference type="NCBIfam" id="TIGR00350">
    <property type="entry name" value="lytR_cpsA_psr"/>
    <property type="match status" value="1"/>
</dbReference>
<evidence type="ECO:0000313" key="6">
    <source>
        <dbReference type="EMBL" id="OGY35422.1"/>
    </source>
</evidence>
<dbReference type="InterPro" id="IPR050922">
    <property type="entry name" value="LytR/CpsA/Psr_CW_biosynth"/>
</dbReference>
<dbReference type="InterPro" id="IPR004474">
    <property type="entry name" value="LytR_CpsA_psr"/>
</dbReference>
<evidence type="ECO:0000259" key="4">
    <source>
        <dbReference type="Pfam" id="PF03816"/>
    </source>
</evidence>
<evidence type="ECO:0000256" key="1">
    <source>
        <dbReference type="ARBA" id="ARBA00006068"/>
    </source>
</evidence>
<dbReference type="PANTHER" id="PTHR33392">
    <property type="entry name" value="POLYISOPRENYL-TEICHOIC ACID--PEPTIDOGLYCAN TEICHOIC ACID TRANSFERASE TAGU"/>
    <property type="match status" value="1"/>
</dbReference>
<evidence type="ECO:0000256" key="3">
    <source>
        <dbReference type="SAM" id="Phobius"/>
    </source>
</evidence>
<evidence type="ECO:0008006" key="8">
    <source>
        <dbReference type="Google" id="ProtNLM"/>
    </source>
</evidence>
<dbReference type="Gene3D" id="3.30.70.2390">
    <property type="match status" value="1"/>
</dbReference>
<keyword evidence="3" id="KW-1133">Transmembrane helix</keyword>
<evidence type="ECO:0000259" key="5">
    <source>
        <dbReference type="Pfam" id="PF13399"/>
    </source>
</evidence>
<comment type="similarity">
    <text evidence="1">Belongs to the LytR/CpsA/Psr (LCP) family.</text>
</comment>
<dbReference type="AlphaFoldDB" id="A0A1G1X5W4"/>
<dbReference type="Pfam" id="PF13399">
    <property type="entry name" value="LytR_C"/>
    <property type="match status" value="1"/>
</dbReference>
<feature type="domain" description="LytR/CpsA/Psr regulator C-terminal" evidence="5">
    <location>
        <begin position="397"/>
        <end position="484"/>
    </location>
</feature>
<sequence length="487" mass="52472">MQDMEPRTIEQIPTKQKKHSPAFRIIRGVLIFITLLLVTGAGIFGYKILAAGNSISTANQTFFGQLGDLLFKSGNQLKGEKEGRINILLIAIGGEGHEGANLADTIMIASIEPKEKKVALLSIPRDLYVQVPNQQVYSKINAVHAYGESEKKDGGPALLKQKIEEITGLKIHYFARIDFTAFKKIVDAVGGVNIHIANGFFDYWHKIAFPTGTETMNGDRALAYARARFVNGPEGGDFKRTARQQQMLVAIRDKVFSVHTALDFNAMNGIFSSLSEDIRTDLQIWEMKRFFELARQINSSDFRSDIMSTGPNGILKGDTVVLGGVPASVLKTRTGDFSEVQALAQNMFSESIGKVIEEQPTSVPVENINANGDIIPNISPSPSPNTSAAPSSASLPTVEVRNGTSTNGLAKKIATKLESQGYKVVATANANSKSVSKTIVYAPKVTQADDAQKIASSLNASAATDIPTSEAKTNADILVILGSDAAQ</sequence>
<feature type="transmembrane region" description="Helical" evidence="3">
    <location>
        <begin position="25"/>
        <end position="46"/>
    </location>
</feature>
<gene>
    <name evidence="6" type="ORF">A3E36_01860</name>
</gene>
<dbReference type="InterPro" id="IPR027381">
    <property type="entry name" value="LytR/CpsA/Psr_C"/>
</dbReference>
<keyword evidence="3" id="KW-0472">Membrane</keyword>
<dbReference type="Proteomes" id="UP000177941">
    <property type="component" value="Unassembled WGS sequence"/>
</dbReference>
<evidence type="ECO:0000313" key="7">
    <source>
        <dbReference type="Proteomes" id="UP000177941"/>
    </source>
</evidence>
<evidence type="ECO:0000256" key="2">
    <source>
        <dbReference type="SAM" id="MobiDB-lite"/>
    </source>
</evidence>
<feature type="domain" description="Cell envelope-related transcriptional attenuator" evidence="4">
    <location>
        <begin position="103"/>
        <end position="255"/>
    </location>
</feature>
<dbReference type="Gene3D" id="3.40.630.190">
    <property type="entry name" value="LCP protein"/>
    <property type="match status" value="1"/>
</dbReference>
<feature type="region of interest" description="Disordered" evidence="2">
    <location>
        <begin position="374"/>
        <end position="403"/>
    </location>
</feature>
<reference evidence="6 7" key="1">
    <citation type="journal article" date="2016" name="Nat. Commun.">
        <title>Thousands of microbial genomes shed light on interconnected biogeochemical processes in an aquifer system.</title>
        <authorList>
            <person name="Anantharaman K."/>
            <person name="Brown C.T."/>
            <person name="Hug L.A."/>
            <person name="Sharon I."/>
            <person name="Castelle C.J."/>
            <person name="Probst A.J."/>
            <person name="Thomas B.C."/>
            <person name="Singh A."/>
            <person name="Wilkins M.J."/>
            <person name="Karaoz U."/>
            <person name="Brodie E.L."/>
            <person name="Williams K.H."/>
            <person name="Hubbard S.S."/>
            <person name="Banfield J.F."/>
        </authorList>
    </citation>
    <scope>NUCLEOTIDE SEQUENCE [LARGE SCALE GENOMIC DNA]</scope>
</reference>
<dbReference type="EMBL" id="MHHS01000050">
    <property type="protein sequence ID" value="OGY35422.1"/>
    <property type="molecule type" value="Genomic_DNA"/>
</dbReference>
<protein>
    <recommendedName>
        <fullName evidence="8">LytR/CpsA/Psr regulator C-terminal domain-containing protein</fullName>
    </recommendedName>
</protein>
<dbReference type="PANTHER" id="PTHR33392:SF6">
    <property type="entry name" value="POLYISOPRENYL-TEICHOIC ACID--PEPTIDOGLYCAN TEICHOIC ACID TRANSFERASE TAGU"/>
    <property type="match status" value="1"/>
</dbReference>
<dbReference type="Pfam" id="PF03816">
    <property type="entry name" value="LytR_cpsA_psr"/>
    <property type="match status" value="1"/>
</dbReference>
<organism evidence="6 7">
    <name type="scientific">Candidatus Andersenbacteria bacterium RIFCSPHIGHO2_12_FULL_45_11b</name>
    <dbReference type="NCBI Taxonomy" id="1797282"/>
    <lineage>
        <taxon>Bacteria</taxon>
        <taxon>Candidatus Anderseniibacteriota</taxon>
    </lineage>
</organism>
<accession>A0A1G1X5W4</accession>
<proteinExistence type="inferred from homology"/>
<comment type="caution">
    <text evidence="6">The sequence shown here is derived from an EMBL/GenBank/DDBJ whole genome shotgun (WGS) entry which is preliminary data.</text>
</comment>
<name>A0A1G1X5W4_9BACT</name>
<feature type="compositionally biased region" description="Low complexity" evidence="2">
    <location>
        <begin position="374"/>
        <end position="397"/>
    </location>
</feature>